<evidence type="ECO:0000256" key="1">
    <source>
        <dbReference type="SAM" id="Phobius"/>
    </source>
</evidence>
<feature type="non-terminal residue" evidence="2">
    <location>
        <position position="71"/>
    </location>
</feature>
<name>A0A7J7NL69_9MAGN</name>
<evidence type="ECO:0000313" key="2">
    <source>
        <dbReference type="EMBL" id="KAF6167833.1"/>
    </source>
</evidence>
<feature type="transmembrane region" description="Helical" evidence="1">
    <location>
        <begin position="21"/>
        <end position="46"/>
    </location>
</feature>
<reference evidence="2 3" key="1">
    <citation type="journal article" date="2020" name="IScience">
        <title>Genome Sequencing of the Endangered Kingdonia uniflora (Circaeasteraceae, Ranunculales) Reveals Potential Mechanisms of Evolutionary Specialization.</title>
        <authorList>
            <person name="Sun Y."/>
            <person name="Deng T."/>
            <person name="Zhang A."/>
            <person name="Moore M.J."/>
            <person name="Landis J.B."/>
            <person name="Lin N."/>
            <person name="Zhang H."/>
            <person name="Zhang X."/>
            <person name="Huang J."/>
            <person name="Zhang X."/>
            <person name="Sun H."/>
            <person name="Wang H."/>
        </authorList>
    </citation>
    <scope>NUCLEOTIDE SEQUENCE [LARGE SCALE GENOMIC DNA]</scope>
    <source>
        <strain evidence="2">TB1705</strain>
        <tissue evidence="2">Leaf</tissue>
    </source>
</reference>
<accession>A0A7J7NL69</accession>
<keyword evidence="1" id="KW-0812">Transmembrane</keyword>
<keyword evidence="1" id="KW-0472">Membrane</keyword>
<gene>
    <name evidence="2" type="ORF">GIB67_027611</name>
</gene>
<proteinExistence type="predicted"/>
<dbReference type="Proteomes" id="UP000541444">
    <property type="component" value="Unassembled WGS sequence"/>
</dbReference>
<evidence type="ECO:0000313" key="3">
    <source>
        <dbReference type="Proteomes" id="UP000541444"/>
    </source>
</evidence>
<keyword evidence="1" id="KW-1133">Transmembrane helix</keyword>
<organism evidence="2 3">
    <name type="scientific">Kingdonia uniflora</name>
    <dbReference type="NCBI Taxonomy" id="39325"/>
    <lineage>
        <taxon>Eukaryota</taxon>
        <taxon>Viridiplantae</taxon>
        <taxon>Streptophyta</taxon>
        <taxon>Embryophyta</taxon>
        <taxon>Tracheophyta</taxon>
        <taxon>Spermatophyta</taxon>
        <taxon>Magnoliopsida</taxon>
        <taxon>Ranunculales</taxon>
        <taxon>Circaeasteraceae</taxon>
        <taxon>Kingdonia</taxon>
    </lineage>
</organism>
<keyword evidence="3" id="KW-1185">Reference proteome</keyword>
<protein>
    <submittedName>
        <fullName evidence="2">Uncharacterized protein</fullName>
    </submittedName>
</protein>
<dbReference type="EMBL" id="JACGCM010000715">
    <property type="protein sequence ID" value="KAF6167833.1"/>
    <property type="molecule type" value="Genomic_DNA"/>
</dbReference>
<dbReference type="AlphaFoldDB" id="A0A7J7NL69"/>
<comment type="caution">
    <text evidence="2">The sequence shown here is derived from an EMBL/GenBank/DDBJ whole genome shotgun (WGS) entry which is preliminary data.</text>
</comment>
<sequence>DNYQHLKANKKRKLLSRLPNVLAYIVYLYLPLILFFAILAIACYLIGRARGRAEGRTVSHIYGPPVPAPPA</sequence>